<proteinExistence type="predicted"/>
<accession>B7J4R2</accession>
<dbReference type="Proteomes" id="UP000001362">
    <property type="component" value="Chromosome"/>
</dbReference>
<dbReference type="HOGENOM" id="CLU_2713164_0_0_6"/>
<evidence type="ECO:0000313" key="2">
    <source>
        <dbReference type="Proteomes" id="UP000001362"/>
    </source>
</evidence>
<dbReference type="AlphaFoldDB" id="B7J4R2"/>
<keyword evidence="2" id="KW-1185">Reference proteome</keyword>
<sequence length="72" mass="7318">MGPRSEPAARDLTFSRGACCVLTPRTGTHSTACAGSHHSGTRTHTRRAATHTGATVHTAGTHACAACGRYGG</sequence>
<dbReference type="EMBL" id="CP001219">
    <property type="protein sequence ID" value="ACK80174.1"/>
    <property type="molecule type" value="Genomic_DNA"/>
</dbReference>
<organism evidence="1 2">
    <name type="scientific">Acidithiobacillus ferrooxidans (strain ATCC 23270 / DSM 14882 / CIP 104768 / NCIMB 8455)</name>
    <name type="common">Ferrobacillus ferrooxidans (strain ATCC 23270)</name>
    <dbReference type="NCBI Taxonomy" id="243159"/>
    <lineage>
        <taxon>Bacteria</taxon>
        <taxon>Pseudomonadati</taxon>
        <taxon>Pseudomonadota</taxon>
        <taxon>Acidithiobacillia</taxon>
        <taxon>Acidithiobacillales</taxon>
        <taxon>Acidithiobacillaceae</taxon>
        <taxon>Acidithiobacillus</taxon>
    </lineage>
</organism>
<protein>
    <submittedName>
        <fullName evidence="1">Uncharacterized protein</fullName>
    </submittedName>
</protein>
<name>B7J4R2_ACIF2</name>
<dbReference type="PaxDb" id="243159-AFE_2051"/>
<dbReference type="KEGG" id="afr:AFE_2051"/>
<evidence type="ECO:0000313" key="1">
    <source>
        <dbReference type="EMBL" id="ACK80174.1"/>
    </source>
</evidence>
<gene>
    <name evidence="1" type="ordered locus">AFE_2051</name>
</gene>
<reference evidence="1 2" key="1">
    <citation type="journal article" date="2008" name="BMC Genomics">
        <title>Acidithiobacillus ferrooxidans metabolism: from genome sequence to industrial applications.</title>
        <authorList>
            <person name="Valdes J."/>
            <person name="Pedroso I."/>
            <person name="Quatrini R."/>
            <person name="Dodson R.J."/>
            <person name="Tettelin H."/>
            <person name="Blake R.II."/>
            <person name="Eisen J.A."/>
            <person name="Holmes D.S."/>
        </authorList>
    </citation>
    <scope>NUCLEOTIDE SEQUENCE [LARGE SCALE GENOMIC DNA]</scope>
    <source>
        <strain evidence="2">ATCC 23270 / DSM 14882 / CIP 104768 / NCIMB 8455</strain>
    </source>
</reference>